<reference evidence="8 9" key="1">
    <citation type="journal article" date="2016" name="Nat. Commun.">
        <title>Thousands of microbial genomes shed light on interconnected biogeochemical processes in an aquifer system.</title>
        <authorList>
            <person name="Anantharaman K."/>
            <person name="Brown C.T."/>
            <person name="Hug L.A."/>
            <person name="Sharon I."/>
            <person name="Castelle C.J."/>
            <person name="Probst A.J."/>
            <person name="Thomas B.C."/>
            <person name="Singh A."/>
            <person name="Wilkins M.J."/>
            <person name="Karaoz U."/>
            <person name="Brodie E.L."/>
            <person name="Williams K.H."/>
            <person name="Hubbard S.S."/>
            <person name="Banfield J.F."/>
        </authorList>
    </citation>
    <scope>NUCLEOTIDE SEQUENCE [LARGE SCALE GENOMIC DNA]</scope>
</reference>
<dbReference type="AlphaFoldDB" id="A0A1F6VM17"/>
<accession>A0A1F6VM17</accession>
<evidence type="ECO:0000256" key="5">
    <source>
        <dbReference type="ARBA" id="ARBA00022989"/>
    </source>
</evidence>
<gene>
    <name evidence="8" type="ORF">A2824_01095</name>
</gene>
<evidence type="ECO:0000256" key="6">
    <source>
        <dbReference type="ARBA" id="ARBA00023136"/>
    </source>
</evidence>
<evidence type="ECO:0000256" key="3">
    <source>
        <dbReference type="ARBA" id="ARBA00022475"/>
    </source>
</evidence>
<feature type="transmembrane region" description="Helical" evidence="7">
    <location>
        <begin position="51"/>
        <end position="68"/>
    </location>
</feature>
<keyword evidence="6 7" id="KW-0472">Membrane</keyword>
<evidence type="ECO:0000256" key="4">
    <source>
        <dbReference type="ARBA" id="ARBA00022692"/>
    </source>
</evidence>
<evidence type="ECO:0000313" key="9">
    <source>
        <dbReference type="Proteomes" id="UP000178059"/>
    </source>
</evidence>
<name>A0A1F6VM17_9BACT</name>
<dbReference type="Proteomes" id="UP000178059">
    <property type="component" value="Unassembled WGS sequence"/>
</dbReference>
<comment type="caution">
    <text evidence="8">The sequence shown here is derived from an EMBL/GenBank/DDBJ whole genome shotgun (WGS) entry which is preliminary data.</text>
</comment>
<feature type="transmembrane region" description="Helical" evidence="7">
    <location>
        <begin position="118"/>
        <end position="136"/>
    </location>
</feature>
<proteinExistence type="inferred from homology"/>
<comment type="subcellular location">
    <subcellularLocation>
        <location evidence="1">Cell membrane</location>
        <topology evidence="1">Multi-pass membrane protein</topology>
    </subcellularLocation>
</comment>
<dbReference type="GO" id="GO:0005886">
    <property type="term" value="C:plasma membrane"/>
    <property type="evidence" value="ECO:0007669"/>
    <property type="project" value="UniProtKB-SubCell"/>
</dbReference>
<keyword evidence="4 7" id="KW-0812">Transmembrane</keyword>
<evidence type="ECO:0000256" key="1">
    <source>
        <dbReference type="ARBA" id="ARBA00004651"/>
    </source>
</evidence>
<dbReference type="PANTHER" id="PTHR33452:SF1">
    <property type="entry name" value="INNER MEMBRANE PROTEIN YPHA-RELATED"/>
    <property type="match status" value="1"/>
</dbReference>
<evidence type="ECO:0000256" key="7">
    <source>
        <dbReference type="SAM" id="Phobius"/>
    </source>
</evidence>
<dbReference type="PANTHER" id="PTHR33452">
    <property type="entry name" value="OXIDOREDUCTASE CATD-RELATED"/>
    <property type="match status" value="1"/>
</dbReference>
<dbReference type="InterPro" id="IPR032808">
    <property type="entry name" value="DoxX"/>
</dbReference>
<dbReference type="InterPro" id="IPR051907">
    <property type="entry name" value="DoxX-like_oxidoreductase"/>
</dbReference>
<sequence>MGVGLLLVNLNKKMFSQLLAYNDIGLFLLRLAVAVIFIYHAWPKLKNSKGMAAMVGMPAGMIFMLGAVEFLSSVGLILGLYTQLAALLLAIVMLGAIGFKVMKWKVSFSATDKTGWEFDLILLAATIAILFSGGGVI</sequence>
<feature type="transmembrane region" description="Helical" evidence="7">
    <location>
        <begin position="74"/>
        <end position="97"/>
    </location>
</feature>
<evidence type="ECO:0008006" key="10">
    <source>
        <dbReference type="Google" id="ProtNLM"/>
    </source>
</evidence>
<dbReference type="STRING" id="1801743.A2824_01095"/>
<evidence type="ECO:0000313" key="8">
    <source>
        <dbReference type="EMBL" id="OGI70658.1"/>
    </source>
</evidence>
<comment type="similarity">
    <text evidence="2">Belongs to the DoxX family.</text>
</comment>
<keyword evidence="3" id="KW-1003">Cell membrane</keyword>
<dbReference type="Pfam" id="PF07681">
    <property type="entry name" value="DoxX"/>
    <property type="match status" value="1"/>
</dbReference>
<feature type="transmembrane region" description="Helical" evidence="7">
    <location>
        <begin position="20"/>
        <end position="39"/>
    </location>
</feature>
<protein>
    <recommendedName>
        <fullName evidence="10">DoxX family protein</fullName>
    </recommendedName>
</protein>
<organism evidence="8 9">
    <name type="scientific">Candidatus Nomurabacteria bacterium RIFCSPHIGHO2_01_FULL_42_16</name>
    <dbReference type="NCBI Taxonomy" id="1801743"/>
    <lineage>
        <taxon>Bacteria</taxon>
        <taxon>Candidatus Nomuraibacteriota</taxon>
    </lineage>
</organism>
<keyword evidence="5 7" id="KW-1133">Transmembrane helix</keyword>
<evidence type="ECO:0000256" key="2">
    <source>
        <dbReference type="ARBA" id="ARBA00006679"/>
    </source>
</evidence>
<dbReference type="EMBL" id="MFTT01000001">
    <property type="protein sequence ID" value="OGI70658.1"/>
    <property type="molecule type" value="Genomic_DNA"/>
</dbReference>